<evidence type="ECO:0000313" key="2">
    <source>
        <dbReference type="EMBL" id="GAA4266610.1"/>
    </source>
</evidence>
<dbReference type="InterPro" id="IPR027417">
    <property type="entry name" value="P-loop_NTPase"/>
</dbReference>
<feature type="compositionally biased region" description="Low complexity" evidence="1">
    <location>
        <begin position="69"/>
        <end position="87"/>
    </location>
</feature>
<dbReference type="Gene3D" id="3.40.50.300">
    <property type="entry name" value="P-loop containing nucleotide triphosphate hydrolases"/>
    <property type="match status" value="1"/>
</dbReference>
<dbReference type="EMBL" id="BAABAU010000002">
    <property type="protein sequence ID" value="GAA4266610.1"/>
    <property type="molecule type" value="Genomic_DNA"/>
</dbReference>
<reference evidence="3" key="1">
    <citation type="journal article" date="2019" name="Int. J. Syst. Evol. Microbiol.">
        <title>The Global Catalogue of Microorganisms (GCM) 10K type strain sequencing project: providing services to taxonomists for standard genome sequencing and annotation.</title>
        <authorList>
            <consortium name="The Broad Institute Genomics Platform"/>
            <consortium name="The Broad Institute Genome Sequencing Center for Infectious Disease"/>
            <person name="Wu L."/>
            <person name="Ma J."/>
        </authorList>
    </citation>
    <scope>NUCLEOTIDE SEQUENCE [LARGE SCALE GENOMIC DNA]</scope>
    <source>
        <strain evidence="3">JCM 17442</strain>
    </source>
</reference>
<gene>
    <name evidence="2" type="ORF">GCM10022256_22220</name>
</gene>
<name>A0ABP8E2Z5_9MICO</name>
<dbReference type="RefSeq" id="WP_344796159.1">
    <property type="nucleotide sequence ID" value="NZ_BAABAU010000002.1"/>
</dbReference>
<feature type="region of interest" description="Disordered" evidence="1">
    <location>
        <begin position="1"/>
        <end position="88"/>
    </location>
</feature>
<proteinExistence type="predicted"/>
<comment type="caution">
    <text evidence="2">The sequence shown here is derived from an EMBL/GenBank/DDBJ whole genome shotgun (WGS) entry which is preliminary data.</text>
</comment>
<evidence type="ECO:0000256" key="1">
    <source>
        <dbReference type="SAM" id="MobiDB-lite"/>
    </source>
</evidence>
<sequence length="408" mass="42483">MSDINSNTPEEVFGGAARASDYIEEDTTSITPHLERRVKAETPTEGLPKLPPMPKSPVRPEGAPPRPEPVLAAVPPAPSTPAEAPVARSRDESLSVLFGGAASGLSATSSAPVKSSKGLRGLFRMAPSPAELAEQEHQARCLANETIIRQATWTRHVRILVANKKGGVGKTPTSILLGGVIAAIRGGSVAIWEVSDDPGALNYRAEGNALIGLGELVRDADTITSAGQLMGYGVPQTSFATVFGTVSEDRPALTFEDVVKVSDKIGEFYGIEVMDSGNVPTSSAFQGAASVADILVVPVMNSGDAVVQAIQVLNVLRAGDAHSKALAENAIVVRLKDGRPENAAVADEVARLLHDAGVTQRHEVPYDAHIAERGQLTVGKLAPSTRDALAAAAAGVVRSLQTIVSTAR</sequence>
<protein>
    <submittedName>
        <fullName evidence="2">MinD/ParA family protein</fullName>
    </submittedName>
</protein>
<accession>A0ABP8E2Z5</accession>
<feature type="compositionally biased region" description="Pro residues" evidence="1">
    <location>
        <begin position="49"/>
        <end position="68"/>
    </location>
</feature>
<feature type="compositionally biased region" description="Basic and acidic residues" evidence="1">
    <location>
        <begin position="33"/>
        <end position="42"/>
    </location>
</feature>
<dbReference type="SUPFAM" id="SSF52540">
    <property type="entry name" value="P-loop containing nucleoside triphosphate hydrolases"/>
    <property type="match status" value="1"/>
</dbReference>
<keyword evidence="3" id="KW-1185">Reference proteome</keyword>
<organism evidence="2 3">
    <name type="scientific">Frondihabitans peucedani</name>
    <dbReference type="NCBI Taxonomy" id="598626"/>
    <lineage>
        <taxon>Bacteria</taxon>
        <taxon>Bacillati</taxon>
        <taxon>Actinomycetota</taxon>
        <taxon>Actinomycetes</taxon>
        <taxon>Micrococcales</taxon>
        <taxon>Microbacteriaceae</taxon>
        <taxon>Frondihabitans</taxon>
    </lineage>
</organism>
<dbReference type="Proteomes" id="UP001501594">
    <property type="component" value="Unassembled WGS sequence"/>
</dbReference>
<evidence type="ECO:0000313" key="3">
    <source>
        <dbReference type="Proteomes" id="UP001501594"/>
    </source>
</evidence>